<keyword evidence="2" id="KW-1185">Reference proteome</keyword>
<comment type="caution">
    <text evidence="1">The sequence shown here is derived from an EMBL/GenBank/DDBJ whole genome shotgun (WGS) entry which is preliminary data.</text>
</comment>
<name>A0A8J2LFS4_9HEXA</name>
<dbReference type="EMBL" id="CAJVCH010514608">
    <property type="protein sequence ID" value="CAG7821554.1"/>
    <property type="molecule type" value="Genomic_DNA"/>
</dbReference>
<proteinExistence type="predicted"/>
<dbReference type="Proteomes" id="UP000708208">
    <property type="component" value="Unassembled WGS sequence"/>
</dbReference>
<reference evidence="1" key="1">
    <citation type="submission" date="2021-06" db="EMBL/GenBank/DDBJ databases">
        <authorList>
            <person name="Hodson N. C."/>
            <person name="Mongue J. A."/>
            <person name="Jaron S. K."/>
        </authorList>
    </citation>
    <scope>NUCLEOTIDE SEQUENCE</scope>
</reference>
<organism evidence="1 2">
    <name type="scientific">Allacma fusca</name>
    <dbReference type="NCBI Taxonomy" id="39272"/>
    <lineage>
        <taxon>Eukaryota</taxon>
        <taxon>Metazoa</taxon>
        <taxon>Ecdysozoa</taxon>
        <taxon>Arthropoda</taxon>
        <taxon>Hexapoda</taxon>
        <taxon>Collembola</taxon>
        <taxon>Symphypleona</taxon>
        <taxon>Sminthuridae</taxon>
        <taxon>Allacma</taxon>
    </lineage>
</organism>
<gene>
    <name evidence="1" type="ORF">AFUS01_LOCUS31885</name>
</gene>
<evidence type="ECO:0000313" key="2">
    <source>
        <dbReference type="Proteomes" id="UP000708208"/>
    </source>
</evidence>
<feature type="non-terminal residue" evidence="1">
    <location>
        <position position="63"/>
    </location>
</feature>
<protein>
    <submittedName>
        <fullName evidence="1">Uncharacterized protein</fullName>
    </submittedName>
</protein>
<accession>A0A8J2LFS4</accession>
<evidence type="ECO:0000313" key="1">
    <source>
        <dbReference type="EMBL" id="CAG7821554.1"/>
    </source>
</evidence>
<sequence length="63" mass="7214">DSKQIDEAVILRKIGDHQTSTKIPANTATYHQRTFGYYMSWSSAKMKSAVEENSLHEKQKTAR</sequence>
<dbReference type="AlphaFoldDB" id="A0A8J2LFS4"/>